<dbReference type="AlphaFoldDB" id="A0A377HPA5"/>
<accession>A0A377HPA5</accession>
<feature type="domain" description="Haem-binding" evidence="3">
    <location>
        <begin position="6"/>
        <end position="139"/>
    </location>
</feature>
<dbReference type="GO" id="GO:0009055">
    <property type="term" value="F:electron transfer activity"/>
    <property type="evidence" value="ECO:0007669"/>
    <property type="project" value="InterPro"/>
</dbReference>
<keyword evidence="4" id="KW-0575">Peroxidase</keyword>
<dbReference type="SUPFAM" id="SSF46626">
    <property type="entry name" value="Cytochrome c"/>
    <property type="match status" value="1"/>
</dbReference>
<evidence type="ECO:0000313" key="5">
    <source>
        <dbReference type="Proteomes" id="UP000254512"/>
    </source>
</evidence>
<dbReference type="Gene3D" id="1.10.760.10">
    <property type="entry name" value="Cytochrome c-like domain"/>
    <property type="match status" value="1"/>
</dbReference>
<dbReference type="InterPro" id="IPR004852">
    <property type="entry name" value="Di-haem_cyt_c_peroxidsae"/>
</dbReference>
<dbReference type="InterPro" id="IPR025992">
    <property type="entry name" value="Haem-bd"/>
</dbReference>
<dbReference type="GO" id="GO:0004130">
    <property type="term" value="F:cytochrome-c peroxidase activity"/>
    <property type="evidence" value="ECO:0007669"/>
    <property type="project" value="UniProtKB-EC"/>
</dbReference>
<evidence type="ECO:0000256" key="2">
    <source>
        <dbReference type="ARBA" id="ARBA00023002"/>
    </source>
</evidence>
<sequence length="249" mass="27907">MLSVGLLIYLGSVYKVNQDDTQLVQKNLAQFSSLDPSTLDYQAMKVLADQGCAYCHSPNSEMPFYSQVPIAKQLMEADVRTAMRYFDMTNFLDDVKRGGPISEVALARIEKVLNDDSMPLSLYLTMHWAALLQWIRTKRAEQHRQSPVSDERKSDVLQPIYTMFETDADKVTLGKVLYHDTRLSADNSISYASCHSLTTGGVDRRVSSVGIHNQIGGINALTVFNAEYQTAILGWASRQLARAGWWSSI</sequence>
<dbReference type="PANTHER" id="PTHR30600:SF7">
    <property type="entry name" value="CYTOCHROME C PEROXIDASE-RELATED"/>
    <property type="match status" value="1"/>
</dbReference>
<dbReference type="Proteomes" id="UP000254512">
    <property type="component" value="Unassembled WGS sequence"/>
</dbReference>
<dbReference type="EC" id="1.11.1.5" evidence="4"/>
<protein>
    <submittedName>
        <fullName evidence="4">Cytochrome c551 peroxidase</fullName>
        <ecNumber evidence="4">1.11.1.5</ecNumber>
    </submittedName>
</protein>
<proteinExistence type="predicted"/>
<evidence type="ECO:0000256" key="1">
    <source>
        <dbReference type="ARBA" id="ARBA00004196"/>
    </source>
</evidence>
<organism evidence="4 5">
    <name type="scientific">Grimontia hollisae</name>
    <name type="common">Vibrio hollisae</name>
    <dbReference type="NCBI Taxonomy" id="673"/>
    <lineage>
        <taxon>Bacteria</taxon>
        <taxon>Pseudomonadati</taxon>
        <taxon>Pseudomonadota</taxon>
        <taxon>Gammaproteobacteria</taxon>
        <taxon>Vibrionales</taxon>
        <taxon>Vibrionaceae</taxon>
        <taxon>Grimontia</taxon>
    </lineage>
</organism>
<reference evidence="4 5" key="1">
    <citation type="submission" date="2018-06" db="EMBL/GenBank/DDBJ databases">
        <authorList>
            <consortium name="Pathogen Informatics"/>
            <person name="Doyle S."/>
        </authorList>
    </citation>
    <scope>NUCLEOTIDE SEQUENCE [LARGE SCALE GENOMIC DNA]</scope>
    <source>
        <strain evidence="4 5">NCTC11645</strain>
    </source>
</reference>
<dbReference type="Pfam" id="PF14376">
    <property type="entry name" value="Haem_bd"/>
    <property type="match status" value="1"/>
</dbReference>
<dbReference type="GO" id="GO:0030313">
    <property type="term" value="C:cell envelope"/>
    <property type="evidence" value="ECO:0007669"/>
    <property type="project" value="UniProtKB-SubCell"/>
</dbReference>
<dbReference type="InterPro" id="IPR036909">
    <property type="entry name" value="Cyt_c-like_dom_sf"/>
</dbReference>
<dbReference type="InterPro" id="IPR051395">
    <property type="entry name" value="Cytochrome_c_Peroxidase/MauG"/>
</dbReference>
<dbReference type="GO" id="GO:0020037">
    <property type="term" value="F:heme binding"/>
    <property type="evidence" value="ECO:0007669"/>
    <property type="project" value="InterPro"/>
</dbReference>
<dbReference type="PANTHER" id="PTHR30600">
    <property type="entry name" value="CYTOCHROME C PEROXIDASE-RELATED"/>
    <property type="match status" value="1"/>
</dbReference>
<dbReference type="Pfam" id="PF03150">
    <property type="entry name" value="CCP_MauG"/>
    <property type="match status" value="1"/>
</dbReference>
<comment type="subcellular location">
    <subcellularLocation>
        <location evidence="1">Cell envelope</location>
    </subcellularLocation>
</comment>
<dbReference type="SMART" id="SM01235">
    <property type="entry name" value="Haem_bd"/>
    <property type="match status" value="1"/>
</dbReference>
<keyword evidence="2 4" id="KW-0560">Oxidoreductase</keyword>
<dbReference type="EMBL" id="UGHD01000002">
    <property type="protein sequence ID" value="STO58058.1"/>
    <property type="molecule type" value="Genomic_DNA"/>
</dbReference>
<name>A0A377HPA5_GRIHO</name>
<evidence type="ECO:0000313" key="4">
    <source>
        <dbReference type="EMBL" id="STO58058.1"/>
    </source>
</evidence>
<gene>
    <name evidence="4" type="primary">ccp_3</name>
    <name evidence="4" type="ORF">NCTC11645_02473</name>
</gene>
<evidence type="ECO:0000259" key="3">
    <source>
        <dbReference type="SMART" id="SM01235"/>
    </source>
</evidence>